<dbReference type="Gene3D" id="3.30.450.40">
    <property type="match status" value="1"/>
</dbReference>
<evidence type="ECO:0000313" key="8">
    <source>
        <dbReference type="EMBL" id="MFD1685788.1"/>
    </source>
</evidence>
<dbReference type="CDD" id="cd00075">
    <property type="entry name" value="HATPase"/>
    <property type="match status" value="1"/>
</dbReference>
<keyword evidence="4" id="KW-0808">Transferase</keyword>
<dbReference type="Proteomes" id="UP001597092">
    <property type="component" value="Unassembled WGS sequence"/>
</dbReference>
<dbReference type="GO" id="GO:0004673">
    <property type="term" value="F:protein histidine kinase activity"/>
    <property type="evidence" value="ECO:0007669"/>
    <property type="project" value="UniProtKB-EC"/>
</dbReference>
<accession>A0ABD6DU18</accession>
<comment type="catalytic activity">
    <reaction evidence="1">
        <text>ATP + protein L-histidine = ADP + protein N-phospho-L-histidine.</text>
        <dbReference type="EC" id="2.7.13.3"/>
    </reaction>
</comment>
<evidence type="ECO:0000259" key="7">
    <source>
        <dbReference type="PROSITE" id="PS50109"/>
    </source>
</evidence>
<dbReference type="AlphaFoldDB" id="A0ABD6DU18"/>
<dbReference type="InterPro" id="IPR029016">
    <property type="entry name" value="GAF-like_dom_sf"/>
</dbReference>
<dbReference type="EMBL" id="JBHUDP010000002">
    <property type="protein sequence ID" value="MFD1685788.1"/>
    <property type="molecule type" value="Genomic_DNA"/>
</dbReference>
<feature type="domain" description="Histidine kinase" evidence="7">
    <location>
        <begin position="209"/>
        <end position="396"/>
    </location>
</feature>
<dbReference type="Gene3D" id="3.30.565.10">
    <property type="entry name" value="Histidine kinase-like ATPase, C-terminal domain"/>
    <property type="match status" value="1"/>
</dbReference>
<dbReference type="InterPro" id="IPR036097">
    <property type="entry name" value="HisK_dim/P_sf"/>
</dbReference>
<dbReference type="PROSITE" id="PS50109">
    <property type="entry name" value="HIS_KIN"/>
    <property type="match status" value="1"/>
</dbReference>
<evidence type="ECO:0000256" key="5">
    <source>
        <dbReference type="ARBA" id="ARBA00022777"/>
    </source>
</evidence>
<dbReference type="InterPro" id="IPR036890">
    <property type="entry name" value="HATPase_C_sf"/>
</dbReference>
<name>A0ABD6DU18_9EURY</name>
<comment type="caution">
    <text evidence="8">The sequence shown here is derived from an EMBL/GenBank/DDBJ whole genome shotgun (WGS) entry which is preliminary data.</text>
</comment>
<dbReference type="SUPFAM" id="SSF55874">
    <property type="entry name" value="ATPase domain of HSP90 chaperone/DNA topoisomerase II/histidine kinase"/>
    <property type="match status" value="1"/>
</dbReference>
<dbReference type="InterPro" id="IPR004358">
    <property type="entry name" value="Sig_transdc_His_kin-like_C"/>
</dbReference>
<proteinExistence type="predicted"/>
<protein>
    <recommendedName>
        <fullName evidence="2">histidine kinase</fullName>
        <ecNumber evidence="2">2.7.13.3</ecNumber>
    </recommendedName>
</protein>
<gene>
    <name evidence="8" type="ORF">ACFSAS_09215</name>
</gene>
<keyword evidence="6" id="KW-0902">Two-component regulatory system</keyword>
<dbReference type="InterPro" id="IPR005467">
    <property type="entry name" value="His_kinase_dom"/>
</dbReference>
<evidence type="ECO:0000256" key="2">
    <source>
        <dbReference type="ARBA" id="ARBA00012438"/>
    </source>
</evidence>
<dbReference type="CDD" id="cd00082">
    <property type="entry name" value="HisKA"/>
    <property type="match status" value="1"/>
</dbReference>
<dbReference type="PRINTS" id="PR00344">
    <property type="entry name" value="BCTRLSENSOR"/>
</dbReference>
<dbReference type="SUPFAM" id="SSF55781">
    <property type="entry name" value="GAF domain-like"/>
    <property type="match status" value="1"/>
</dbReference>
<dbReference type="InterPro" id="IPR003661">
    <property type="entry name" value="HisK_dim/P_dom"/>
</dbReference>
<dbReference type="Pfam" id="PF00512">
    <property type="entry name" value="HisKA"/>
    <property type="match status" value="1"/>
</dbReference>
<dbReference type="InterPro" id="IPR003018">
    <property type="entry name" value="GAF"/>
</dbReference>
<dbReference type="PANTHER" id="PTHR43711:SF1">
    <property type="entry name" value="HISTIDINE KINASE 1"/>
    <property type="match status" value="1"/>
</dbReference>
<dbReference type="SUPFAM" id="SSF47384">
    <property type="entry name" value="Homodimeric domain of signal transducing histidine kinase"/>
    <property type="match status" value="1"/>
</dbReference>
<dbReference type="GO" id="GO:0000160">
    <property type="term" value="P:phosphorelay signal transduction system"/>
    <property type="evidence" value="ECO:0007669"/>
    <property type="project" value="UniProtKB-KW"/>
</dbReference>
<dbReference type="SMART" id="SM00388">
    <property type="entry name" value="HisKA"/>
    <property type="match status" value="1"/>
</dbReference>
<dbReference type="EC" id="2.7.13.3" evidence="2"/>
<evidence type="ECO:0000256" key="6">
    <source>
        <dbReference type="ARBA" id="ARBA00023012"/>
    </source>
</evidence>
<keyword evidence="9" id="KW-1185">Reference proteome</keyword>
<keyword evidence="5 8" id="KW-0418">Kinase</keyword>
<dbReference type="Pfam" id="PF01590">
    <property type="entry name" value="GAF"/>
    <property type="match status" value="1"/>
</dbReference>
<organism evidence="8 9">
    <name type="scientific">Halobellus litoreus</name>
    <dbReference type="NCBI Taxonomy" id="755310"/>
    <lineage>
        <taxon>Archaea</taxon>
        <taxon>Methanobacteriati</taxon>
        <taxon>Methanobacteriota</taxon>
        <taxon>Stenosarchaea group</taxon>
        <taxon>Halobacteria</taxon>
        <taxon>Halobacteriales</taxon>
        <taxon>Haloferacaceae</taxon>
        <taxon>Halobellus</taxon>
    </lineage>
</organism>
<dbReference type="Pfam" id="PF02518">
    <property type="entry name" value="HATPase_c"/>
    <property type="match status" value="1"/>
</dbReference>
<evidence type="ECO:0000256" key="3">
    <source>
        <dbReference type="ARBA" id="ARBA00022553"/>
    </source>
</evidence>
<dbReference type="PANTHER" id="PTHR43711">
    <property type="entry name" value="TWO-COMPONENT HISTIDINE KINASE"/>
    <property type="match status" value="1"/>
</dbReference>
<dbReference type="Gene3D" id="1.10.287.130">
    <property type="match status" value="1"/>
</dbReference>
<evidence type="ECO:0000256" key="4">
    <source>
        <dbReference type="ARBA" id="ARBA00022679"/>
    </source>
</evidence>
<dbReference type="SMART" id="SM00387">
    <property type="entry name" value="HATPase_c"/>
    <property type="match status" value="1"/>
</dbReference>
<dbReference type="InterPro" id="IPR003594">
    <property type="entry name" value="HATPase_dom"/>
</dbReference>
<reference evidence="8 9" key="1">
    <citation type="journal article" date="2019" name="Int. J. Syst. Evol. Microbiol.">
        <title>The Global Catalogue of Microorganisms (GCM) 10K type strain sequencing project: providing services to taxonomists for standard genome sequencing and annotation.</title>
        <authorList>
            <consortium name="The Broad Institute Genomics Platform"/>
            <consortium name="The Broad Institute Genome Sequencing Center for Infectious Disease"/>
            <person name="Wu L."/>
            <person name="Ma J."/>
        </authorList>
    </citation>
    <scope>NUCLEOTIDE SEQUENCE [LARGE SCALE GENOMIC DNA]</scope>
    <source>
        <strain evidence="8 9">CGMCC 1.10387</strain>
    </source>
</reference>
<dbReference type="InterPro" id="IPR050736">
    <property type="entry name" value="Sensor_HK_Regulatory"/>
</dbReference>
<evidence type="ECO:0000313" key="9">
    <source>
        <dbReference type="Proteomes" id="UP001597092"/>
    </source>
</evidence>
<keyword evidence="3" id="KW-0597">Phosphoprotein</keyword>
<dbReference type="RefSeq" id="WP_256306122.1">
    <property type="nucleotide sequence ID" value="NZ_JANHAW010000001.1"/>
</dbReference>
<sequence>MDGLPEGVGDDRSGFAGAVRQTDASQYGTLYDIALDTSTSLMSAEPDEFETKLRWGLESVGSHVDADRGYVFQSRNERFERTAGWTDEEVDPWEVQHLALDGFEWLGGRLRQFENAVVPSVRDLPTTSTLREALRAEEVKSAVFLPMVEDWSLQGFVGFDLAESTRQWDESEVDILRSVADMIAHSLSRVRREKLLKQQNERLETFASVISHDLRNPLNVVTGSLELADASGGSEHIDRATRAAERMEDLIEQVLTLAQQGRDIGDTRRIRLGTVVESAWATVEAPAAEIRLESDATVYADPDRLREAFENLFRNAVEHGGDDVTVRAGAVENGFYIEDDGAGIPEERRESVFDRGYTTDGGTGLGLPIVRSIVDAHGWSIRARDGVAGGARFEITDVEFAAT</sequence>
<evidence type="ECO:0000256" key="1">
    <source>
        <dbReference type="ARBA" id="ARBA00000085"/>
    </source>
</evidence>